<dbReference type="Pfam" id="PF12670">
    <property type="entry name" value="DUF3792"/>
    <property type="match status" value="1"/>
</dbReference>
<evidence type="ECO:0000313" key="2">
    <source>
        <dbReference type="EMBL" id="HIU68448.1"/>
    </source>
</evidence>
<feature type="transmembrane region" description="Helical" evidence="1">
    <location>
        <begin position="12"/>
        <end position="41"/>
    </location>
</feature>
<feature type="transmembrane region" description="Helical" evidence="1">
    <location>
        <begin position="76"/>
        <end position="96"/>
    </location>
</feature>
<dbReference type="NCBIfam" id="TIGR04086">
    <property type="entry name" value="TIGR04086_membr"/>
    <property type="match status" value="1"/>
</dbReference>
<comment type="caution">
    <text evidence="2">The sequence shown here is derived from an EMBL/GenBank/DDBJ whole genome shotgun (WGS) entry which is preliminary data.</text>
</comment>
<feature type="transmembrane region" description="Helical" evidence="1">
    <location>
        <begin position="102"/>
        <end position="123"/>
    </location>
</feature>
<protein>
    <submittedName>
        <fullName evidence="2">TIGR04086 family membrane protein</fullName>
    </submittedName>
</protein>
<keyword evidence="1" id="KW-0812">Transmembrane</keyword>
<accession>A0A9D1SN29</accession>
<evidence type="ECO:0000313" key="3">
    <source>
        <dbReference type="Proteomes" id="UP000824125"/>
    </source>
</evidence>
<gene>
    <name evidence="2" type="ORF">IAD23_00640</name>
</gene>
<keyword evidence="1" id="KW-1133">Transmembrane helix</keyword>
<name>A0A9D1SN29_9FIRM</name>
<sequence length="132" mass="14347">MPKIKISSKSFFVKLIITDLTVQLVCVLGFSAAISICAYFADIKMELVYNTAYLILAAAAFLSALFVAARVKSHGLLVGIFCQIPLMLYICISYFAQPQNAVHLLIKLAVLIVFGAVGGAVGINKKKKYKVK</sequence>
<keyword evidence="1" id="KW-0472">Membrane</keyword>
<dbReference type="AlphaFoldDB" id="A0A9D1SN29"/>
<proteinExistence type="predicted"/>
<reference evidence="2" key="2">
    <citation type="journal article" date="2021" name="PeerJ">
        <title>Extensive microbial diversity within the chicken gut microbiome revealed by metagenomics and culture.</title>
        <authorList>
            <person name="Gilroy R."/>
            <person name="Ravi A."/>
            <person name="Getino M."/>
            <person name="Pursley I."/>
            <person name="Horton D.L."/>
            <person name="Alikhan N.F."/>
            <person name="Baker D."/>
            <person name="Gharbi K."/>
            <person name="Hall N."/>
            <person name="Watson M."/>
            <person name="Adriaenssens E.M."/>
            <person name="Foster-Nyarko E."/>
            <person name="Jarju S."/>
            <person name="Secka A."/>
            <person name="Antonio M."/>
            <person name="Oren A."/>
            <person name="Chaudhuri R.R."/>
            <person name="La Ragione R."/>
            <person name="Hildebrand F."/>
            <person name="Pallen M.J."/>
        </authorList>
    </citation>
    <scope>NUCLEOTIDE SEQUENCE</scope>
    <source>
        <strain evidence="2">CHK176-6737</strain>
    </source>
</reference>
<dbReference type="Proteomes" id="UP000824125">
    <property type="component" value="Unassembled WGS sequence"/>
</dbReference>
<evidence type="ECO:0000256" key="1">
    <source>
        <dbReference type="SAM" id="Phobius"/>
    </source>
</evidence>
<organism evidence="2 3">
    <name type="scientific">Candidatus Scybalenecus merdavium</name>
    <dbReference type="NCBI Taxonomy" id="2840939"/>
    <lineage>
        <taxon>Bacteria</taxon>
        <taxon>Bacillati</taxon>
        <taxon>Bacillota</taxon>
        <taxon>Clostridia</taxon>
        <taxon>Eubacteriales</taxon>
        <taxon>Oscillospiraceae</taxon>
        <taxon>Oscillospiraceae incertae sedis</taxon>
        <taxon>Candidatus Scybalenecus</taxon>
    </lineage>
</organism>
<dbReference type="EMBL" id="DVNM01000002">
    <property type="protein sequence ID" value="HIU68448.1"/>
    <property type="molecule type" value="Genomic_DNA"/>
</dbReference>
<reference evidence="2" key="1">
    <citation type="submission" date="2020-10" db="EMBL/GenBank/DDBJ databases">
        <authorList>
            <person name="Gilroy R."/>
        </authorList>
    </citation>
    <scope>NUCLEOTIDE SEQUENCE</scope>
    <source>
        <strain evidence="2">CHK176-6737</strain>
    </source>
</reference>
<feature type="transmembrane region" description="Helical" evidence="1">
    <location>
        <begin position="47"/>
        <end position="69"/>
    </location>
</feature>
<dbReference type="InterPro" id="IPR023804">
    <property type="entry name" value="DUF3792_TM"/>
</dbReference>